<gene>
    <name evidence="1" type="ORF">TNCV_3612931</name>
</gene>
<dbReference type="Proteomes" id="UP000887159">
    <property type="component" value="Unassembled WGS sequence"/>
</dbReference>
<dbReference type="AlphaFoldDB" id="A0A8X6VIK4"/>
<keyword evidence="2" id="KW-1185">Reference proteome</keyword>
<comment type="caution">
    <text evidence="1">The sequence shown here is derived from an EMBL/GenBank/DDBJ whole genome shotgun (WGS) entry which is preliminary data.</text>
</comment>
<dbReference type="EMBL" id="BMAU01021327">
    <property type="protein sequence ID" value="GFY14104.1"/>
    <property type="molecule type" value="Genomic_DNA"/>
</dbReference>
<evidence type="ECO:0000313" key="2">
    <source>
        <dbReference type="Proteomes" id="UP000887159"/>
    </source>
</evidence>
<organism evidence="1 2">
    <name type="scientific">Trichonephila clavipes</name>
    <name type="common">Golden silk orbweaver</name>
    <name type="synonym">Nephila clavipes</name>
    <dbReference type="NCBI Taxonomy" id="2585209"/>
    <lineage>
        <taxon>Eukaryota</taxon>
        <taxon>Metazoa</taxon>
        <taxon>Ecdysozoa</taxon>
        <taxon>Arthropoda</taxon>
        <taxon>Chelicerata</taxon>
        <taxon>Arachnida</taxon>
        <taxon>Araneae</taxon>
        <taxon>Araneomorphae</taxon>
        <taxon>Entelegynae</taxon>
        <taxon>Araneoidea</taxon>
        <taxon>Nephilidae</taxon>
        <taxon>Trichonephila</taxon>
    </lineage>
</organism>
<reference evidence="1" key="1">
    <citation type="submission" date="2020-08" db="EMBL/GenBank/DDBJ databases">
        <title>Multicomponent nature underlies the extraordinary mechanical properties of spider dragline silk.</title>
        <authorList>
            <person name="Kono N."/>
            <person name="Nakamura H."/>
            <person name="Mori M."/>
            <person name="Yoshida Y."/>
            <person name="Ohtoshi R."/>
            <person name="Malay A.D."/>
            <person name="Moran D.A.P."/>
            <person name="Tomita M."/>
            <person name="Numata K."/>
            <person name="Arakawa K."/>
        </authorList>
    </citation>
    <scope>NUCLEOTIDE SEQUENCE</scope>
</reference>
<name>A0A8X6VIK4_TRICX</name>
<sequence>MDQNSRKGSARLILGRGIRFSNQFSKISVTLPDNIGRLYFRHTLAGTYLKRPLAYFEMGNANLISVRRNCRNFAGRPSITLTGAEAYPKSFGARKVVCGILRDDEYKIGF</sequence>
<accession>A0A8X6VIK4</accession>
<proteinExistence type="predicted"/>
<protein>
    <submittedName>
        <fullName evidence="1">Uncharacterized protein</fullName>
    </submittedName>
</protein>
<evidence type="ECO:0000313" key="1">
    <source>
        <dbReference type="EMBL" id="GFY14104.1"/>
    </source>
</evidence>